<protein>
    <submittedName>
        <fullName evidence="3">DUF4097 domain-containing protein</fullName>
    </submittedName>
</protein>
<dbReference type="EMBL" id="JAAWWL010000001">
    <property type="protein sequence ID" value="NKI30671.1"/>
    <property type="molecule type" value="Genomic_DNA"/>
</dbReference>
<evidence type="ECO:0000259" key="2">
    <source>
        <dbReference type="Pfam" id="PF13349"/>
    </source>
</evidence>
<evidence type="ECO:0000313" key="4">
    <source>
        <dbReference type="Proteomes" id="UP000718451"/>
    </source>
</evidence>
<dbReference type="RefSeq" id="WP_168550909.1">
    <property type="nucleotide sequence ID" value="NZ_JAAWWL010000001.1"/>
</dbReference>
<sequence length="268" mass="28976">MKKIFQLSICLILAISLPSSIFAQTDEKLIIPLSNPNEPGFLMIKLLYGSITVNAHSDKDVVVETRSKSKSSRSTTKDGLKKIGSSGSGFSIEEYNNKVSIKAGASNKKMDFIIYVPKNFSLKLGAVNNGNIEVNGVHGDMEISNTNGAITLNNIGGSVIADALNRNIVVSFDAVDGNAPMAFTSLNGNLDVTFPSSVKADIKARTENGNVYTDFEMSQRLTSSVKENKNSNGVYKVNVDKWILGQINAGGPEMLFKTLNGNVYIRKK</sequence>
<feature type="chain" id="PRO_5046954357" evidence="1">
    <location>
        <begin position="24"/>
        <end position="268"/>
    </location>
</feature>
<proteinExistence type="predicted"/>
<dbReference type="Proteomes" id="UP000718451">
    <property type="component" value="Unassembled WGS sequence"/>
</dbReference>
<organism evidence="3 4">
    <name type="scientific">Croceivirga thetidis</name>
    <dbReference type="NCBI Taxonomy" id="2721623"/>
    <lineage>
        <taxon>Bacteria</taxon>
        <taxon>Pseudomonadati</taxon>
        <taxon>Bacteroidota</taxon>
        <taxon>Flavobacteriia</taxon>
        <taxon>Flavobacteriales</taxon>
        <taxon>Flavobacteriaceae</taxon>
        <taxon>Croceivirga</taxon>
    </lineage>
</organism>
<keyword evidence="4" id="KW-1185">Reference proteome</keyword>
<accession>A0ABX1GNK3</accession>
<reference evidence="3 4" key="1">
    <citation type="submission" date="2020-04" db="EMBL/GenBank/DDBJ databases">
        <authorList>
            <person name="Yoon J."/>
        </authorList>
    </citation>
    <scope>NUCLEOTIDE SEQUENCE [LARGE SCALE GENOMIC DNA]</scope>
    <source>
        <strain evidence="3 4">DJ-13</strain>
    </source>
</reference>
<keyword evidence="1" id="KW-0732">Signal</keyword>
<evidence type="ECO:0000313" key="3">
    <source>
        <dbReference type="EMBL" id="NKI30671.1"/>
    </source>
</evidence>
<feature type="signal peptide" evidence="1">
    <location>
        <begin position="1"/>
        <end position="23"/>
    </location>
</feature>
<comment type="caution">
    <text evidence="3">The sequence shown here is derived from an EMBL/GenBank/DDBJ whole genome shotgun (WGS) entry which is preliminary data.</text>
</comment>
<evidence type="ECO:0000256" key="1">
    <source>
        <dbReference type="SAM" id="SignalP"/>
    </source>
</evidence>
<dbReference type="Pfam" id="PF13349">
    <property type="entry name" value="DUF4097"/>
    <property type="match status" value="1"/>
</dbReference>
<name>A0ABX1GNK3_9FLAO</name>
<gene>
    <name evidence="3" type="ORF">HCU67_01850</name>
</gene>
<dbReference type="InterPro" id="IPR025164">
    <property type="entry name" value="Toastrack_DUF4097"/>
</dbReference>
<feature type="domain" description="DUF4097" evidence="2">
    <location>
        <begin position="128"/>
        <end position="240"/>
    </location>
</feature>